<feature type="region of interest" description="Disordered" evidence="3">
    <location>
        <begin position="187"/>
        <end position="292"/>
    </location>
</feature>
<feature type="region of interest" description="Disordered" evidence="3">
    <location>
        <begin position="32"/>
        <end position="106"/>
    </location>
</feature>
<proteinExistence type="predicted"/>
<comment type="subcellular location">
    <subcellularLocation>
        <location evidence="1">Secreted</location>
        <location evidence="1">Extracellular space</location>
        <location evidence="1">Extracellular matrix</location>
    </subcellularLocation>
</comment>
<feature type="compositionally biased region" description="Gly residues" evidence="3">
    <location>
        <begin position="237"/>
        <end position="246"/>
    </location>
</feature>
<feature type="region of interest" description="Disordered" evidence="3">
    <location>
        <begin position="496"/>
        <end position="551"/>
    </location>
</feature>
<dbReference type="GO" id="GO:0031012">
    <property type="term" value="C:extracellular matrix"/>
    <property type="evidence" value="ECO:0007669"/>
    <property type="project" value="TreeGrafter"/>
</dbReference>
<dbReference type="PANTHER" id="PTHR24023">
    <property type="entry name" value="COLLAGEN ALPHA"/>
    <property type="match status" value="1"/>
</dbReference>
<reference evidence="4 5" key="1">
    <citation type="submission" date="2015-08" db="EMBL/GenBank/DDBJ databases">
        <title>The genome of the Asian arowana (Scleropages formosus).</title>
        <authorList>
            <person name="Tan M.H."/>
            <person name="Gan H.M."/>
            <person name="Croft L.J."/>
            <person name="Austin C.M."/>
        </authorList>
    </citation>
    <scope>NUCLEOTIDE SEQUENCE [LARGE SCALE GENOMIC DNA]</scope>
    <source>
        <strain evidence="4">Aro1</strain>
    </source>
</reference>
<protein>
    <submittedName>
        <fullName evidence="4">Uncharacterized protein</fullName>
    </submittedName>
</protein>
<keyword evidence="2" id="KW-0272">Extracellular matrix</keyword>
<evidence type="ECO:0000313" key="5">
    <source>
        <dbReference type="Proteomes" id="UP000034805"/>
    </source>
</evidence>
<sequence length="551" mass="56679">MCDEVTYCEKMTIPEGECCPICQDDQVPALVSKGQKGEPGDVPFVTGITGRPGPMGPPGAPGGRGERGNQGKPGPRGPPGYDGEPGVPGQPGEPGPPGHPTHPEGQLASHMEVGFDEKSRALGNIGMVPGARVREKQEQEALQGQLVNQDHQECKGPLVRLVIQDKWGLLVQEGLRVLKANQGKMENLERQEMQENWDSPDRREQEDFQGHQGPIGLKGEHGGVGSKGAPGPTGPLGAPGGQGPRGMPGERGRIGPGGTPGRHGPPGNIGKPGPLGPLGLSGPPGFPGAPGSKLTRTFMSLYSRVSLDPQESGDLRALKAKGERQDIKADPVQLAFECGPVGTDAGPGTKGPVGTVGPQGPAGLLGPPGPPGPQGSTGQPGIKGQLGDVGSPGFKGEAGPKGEPVSNADLLKVHLGLKGQSDPKEKKGRGGHVEILVLWALWVLLVKEVLPGTEDSLVQMDYQVLRVRKVIVEFPEHLDLKVPQVTLDALANQGLTGNPGIQGAEGKPGPLGEPGEDGRPGPGGSLGTRGPPGPMGLPGPKGFNARTLCLT</sequence>
<dbReference type="Proteomes" id="UP000034805">
    <property type="component" value="Unassembled WGS sequence"/>
</dbReference>
<evidence type="ECO:0000313" key="4">
    <source>
        <dbReference type="EMBL" id="KPP63568.1"/>
    </source>
</evidence>
<feature type="region of interest" description="Disordered" evidence="3">
    <location>
        <begin position="345"/>
        <end position="402"/>
    </location>
</feature>
<dbReference type="AlphaFoldDB" id="A0A0P7WIS1"/>
<dbReference type="GO" id="GO:0005615">
    <property type="term" value="C:extracellular space"/>
    <property type="evidence" value="ECO:0007669"/>
    <property type="project" value="TreeGrafter"/>
</dbReference>
<dbReference type="PANTHER" id="PTHR24023:SF1082">
    <property type="entry name" value="COLLAGEN TRIPLE HELIX REPEAT"/>
    <property type="match status" value="1"/>
</dbReference>
<evidence type="ECO:0000256" key="1">
    <source>
        <dbReference type="ARBA" id="ARBA00004498"/>
    </source>
</evidence>
<feature type="compositionally biased region" description="Basic and acidic residues" evidence="3">
    <location>
        <begin position="187"/>
        <end position="209"/>
    </location>
</feature>
<feature type="compositionally biased region" description="Low complexity" evidence="3">
    <location>
        <begin position="265"/>
        <end position="283"/>
    </location>
</feature>
<accession>A0A0P7WIS1</accession>
<evidence type="ECO:0000256" key="3">
    <source>
        <dbReference type="SAM" id="MobiDB-lite"/>
    </source>
</evidence>
<name>A0A0P7WIS1_SCLFO</name>
<organism evidence="4 5">
    <name type="scientific">Scleropages formosus</name>
    <name type="common">Asian bonytongue</name>
    <name type="synonym">Osteoglossum formosum</name>
    <dbReference type="NCBI Taxonomy" id="113540"/>
    <lineage>
        <taxon>Eukaryota</taxon>
        <taxon>Metazoa</taxon>
        <taxon>Chordata</taxon>
        <taxon>Craniata</taxon>
        <taxon>Vertebrata</taxon>
        <taxon>Euteleostomi</taxon>
        <taxon>Actinopterygii</taxon>
        <taxon>Neopterygii</taxon>
        <taxon>Teleostei</taxon>
        <taxon>Osteoglossocephala</taxon>
        <taxon>Osteoglossomorpha</taxon>
        <taxon>Osteoglossiformes</taxon>
        <taxon>Osteoglossidae</taxon>
        <taxon>Scleropages</taxon>
    </lineage>
</organism>
<dbReference type="Pfam" id="PF01391">
    <property type="entry name" value="Collagen"/>
    <property type="match status" value="4"/>
</dbReference>
<feature type="compositionally biased region" description="Pro residues" evidence="3">
    <location>
        <begin position="91"/>
        <end position="100"/>
    </location>
</feature>
<keyword evidence="2" id="KW-0964">Secreted</keyword>
<feature type="compositionally biased region" description="Low complexity" evidence="3">
    <location>
        <begin position="346"/>
        <end position="365"/>
    </location>
</feature>
<dbReference type="EMBL" id="JARO02007786">
    <property type="protein sequence ID" value="KPP63568.1"/>
    <property type="molecule type" value="Genomic_DNA"/>
</dbReference>
<evidence type="ECO:0000256" key="2">
    <source>
        <dbReference type="ARBA" id="ARBA00022530"/>
    </source>
</evidence>
<comment type="caution">
    <text evidence="4">The sequence shown here is derived from an EMBL/GenBank/DDBJ whole genome shotgun (WGS) entry which is preliminary data.</text>
</comment>
<gene>
    <name evidence="4" type="ORF">Z043_118161</name>
</gene>
<dbReference type="InterPro" id="IPR050149">
    <property type="entry name" value="Collagen_superfamily"/>
</dbReference>
<dbReference type="InterPro" id="IPR008160">
    <property type="entry name" value="Collagen"/>
</dbReference>